<organism evidence="1 2">
    <name type="scientific">Ursus americanus</name>
    <name type="common">American black bear</name>
    <name type="synonym">Euarctos americanus</name>
    <dbReference type="NCBI Taxonomy" id="9643"/>
    <lineage>
        <taxon>Eukaryota</taxon>
        <taxon>Metazoa</taxon>
        <taxon>Chordata</taxon>
        <taxon>Craniata</taxon>
        <taxon>Vertebrata</taxon>
        <taxon>Euteleostomi</taxon>
        <taxon>Mammalia</taxon>
        <taxon>Eutheria</taxon>
        <taxon>Laurasiatheria</taxon>
        <taxon>Carnivora</taxon>
        <taxon>Caniformia</taxon>
        <taxon>Ursidae</taxon>
        <taxon>Ursus</taxon>
    </lineage>
</organism>
<dbReference type="OMA" id="QSHFTYN"/>
<evidence type="ECO:0000313" key="2">
    <source>
        <dbReference type="Proteomes" id="UP000291022"/>
    </source>
</evidence>
<keyword evidence="2" id="KW-1185">Reference proteome</keyword>
<dbReference type="STRING" id="9643.ENSUAMP00000004981"/>
<evidence type="ECO:0000313" key="1">
    <source>
        <dbReference type="Ensembl" id="ENSUAMP00000004981.1"/>
    </source>
</evidence>
<dbReference type="GeneTree" id="ENSGT00940000164415"/>
<dbReference type="Proteomes" id="UP000291022">
    <property type="component" value="Unassembled WGS sequence"/>
</dbReference>
<reference evidence="2" key="1">
    <citation type="submission" date="2016-06" db="EMBL/GenBank/DDBJ databases">
        <title>De novo assembly and RNA-Seq shows season-dependent expression and editing in black bear kidneys.</title>
        <authorList>
            <person name="Korstanje R."/>
            <person name="Srivastava A."/>
            <person name="Sarsani V.K."/>
            <person name="Sheehan S.M."/>
            <person name="Seger R.L."/>
            <person name="Barter M.E."/>
            <person name="Lindqvist C."/>
            <person name="Brody L.C."/>
            <person name="Mullikin J.C."/>
        </authorList>
    </citation>
    <scope>NUCLEOTIDE SEQUENCE [LARGE SCALE GENOMIC DNA]</scope>
</reference>
<reference evidence="1" key="3">
    <citation type="submission" date="2025-09" db="UniProtKB">
        <authorList>
            <consortium name="Ensembl"/>
        </authorList>
    </citation>
    <scope>IDENTIFICATION</scope>
</reference>
<name>A0A452QIN7_URSAM</name>
<proteinExistence type="predicted"/>
<reference evidence="1" key="2">
    <citation type="submission" date="2025-08" db="UniProtKB">
        <authorList>
            <consortium name="Ensembl"/>
        </authorList>
    </citation>
    <scope>IDENTIFICATION</scope>
</reference>
<dbReference type="AlphaFoldDB" id="A0A452QIN7"/>
<sequence>MSKSPSYVLPPNPAPATQMLSMPGFVGYNPYSHLAYNYRLGGNPGTNSQVVSPHTSQNG</sequence>
<dbReference type="Ensembl" id="ENSUAMT00000005667.1">
    <property type="protein sequence ID" value="ENSUAMP00000004981.1"/>
    <property type="gene ID" value="ENSUAMG00000004492.1"/>
</dbReference>
<accession>A0A452QIN7</accession>
<protein>
    <submittedName>
        <fullName evidence="1">Uncharacterized protein</fullName>
    </submittedName>
</protein>